<dbReference type="GO" id="GO:0009307">
    <property type="term" value="P:DNA restriction-modification system"/>
    <property type="evidence" value="ECO:0007669"/>
    <property type="project" value="UniProtKB-KW"/>
</dbReference>
<evidence type="ECO:0000259" key="4">
    <source>
        <dbReference type="Pfam" id="PF01420"/>
    </source>
</evidence>
<evidence type="ECO:0000313" key="5">
    <source>
        <dbReference type="EMBL" id="KEZ78647.1"/>
    </source>
</evidence>
<dbReference type="AlphaFoldDB" id="A0A084IPL3"/>
<dbReference type="InterPro" id="IPR044946">
    <property type="entry name" value="Restrct_endonuc_typeI_TRD_sf"/>
</dbReference>
<evidence type="ECO:0000313" key="6">
    <source>
        <dbReference type="Proteomes" id="UP000028302"/>
    </source>
</evidence>
<reference evidence="5 6" key="1">
    <citation type="submission" date="2013-03" db="EMBL/GenBank/DDBJ databases">
        <title>Salinisphaera hydrothermalis C41B8 Genome Sequencing.</title>
        <authorList>
            <person name="Li C."/>
            <person name="Lai Q."/>
            <person name="Shao Z."/>
        </authorList>
    </citation>
    <scope>NUCLEOTIDE SEQUENCE [LARGE SCALE GENOMIC DNA]</scope>
    <source>
        <strain evidence="5 6">C41B8</strain>
    </source>
</reference>
<comment type="caution">
    <text evidence="5">The sequence shown here is derived from an EMBL/GenBank/DDBJ whole genome shotgun (WGS) entry which is preliminary data.</text>
</comment>
<dbReference type="Gene3D" id="3.90.220.20">
    <property type="entry name" value="DNA methylase specificity domains"/>
    <property type="match status" value="2"/>
</dbReference>
<dbReference type="EMBL" id="APNK01000003">
    <property type="protein sequence ID" value="KEZ78647.1"/>
    <property type="molecule type" value="Genomic_DNA"/>
</dbReference>
<keyword evidence="2" id="KW-0680">Restriction system</keyword>
<organism evidence="5 6">
    <name type="scientific">Salinisphaera hydrothermalis (strain C41B8)</name>
    <dbReference type="NCBI Taxonomy" id="1304275"/>
    <lineage>
        <taxon>Bacteria</taxon>
        <taxon>Pseudomonadati</taxon>
        <taxon>Pseudomonadota</taxon>
        <taxon>Gammaproteobacteria</taxon>
        <taxon>Salinisphaerales</taxon>
        <taxon>Salinisphaeraceae</taxon>
        <taxon>Salinisphaera</taxon>
    </lineage>
</organism>
<evidence type="ECO:0000256" key="2">
    <source>
        <dbReference type="ARBA" id="ARBA00022747"/>
    </source>
</evidence>
<evidence type="ECO:0000256" key="1">
    <source>
        <dbReference type="ARBA" id="ARBA00010923"/>
    </source>
</evidence>
<evidence type="ECO:0000256" key="3">
    <source>
        <dbReference type="ARBA" id="ARBA00023125"/>
    </source>
</evidence>
<dbReference type="Proteomes" id="UP000028302">
    <property type="component" value="Unassembled WGS sequence"/>
</dbReference>
<keyword evidence="6" id="KW-1185">Reference proteome</keyword>
<dbReference type="PANTHER" id="PTHR30408">
    <property type="entry name" value="TYPE-1 RESTRICTION ENZYME ECOKI SPECIFICITY PROTEIN"/>
    <property type="match status" value="1"/>
</dbReference>
<dbReference type="PANTHER" id="PTHR30408:SF13">
    <property type="entry name" value="TYPE I RESTRICTION ENZYME HINDI SPECIFICITY SUBUNIT"/>
    <property type="match status" value="1"/>
</dbReference>
<dbReference type="GO" id="GO:0003677">
    <property type="term" value="F:DNA binding"/>
    <property type="evidence" value="ECO:0007669"/>
    <property type="project" value="UniProtKB-KW"/>
</dbReference>
<name>A0A084IPL3_SALHC</name>
<dbReference type="STRING" id="1304275.C41B8_03491"/>
<protein>
    <submittedName>
        <fullName evidence="5">Restriction modification system DNA specificity domain-containing protein</fullName>
    </submittedName>
</protein>
<proteinExistence type="inferred from homology"/>
<keyword evidence="3" id="KW-0238">DNA-binding</keyword>
<dbReference type="CDD" id="cd17243">
    <property type="entry name" value="RMtype1_S_AchA6I-TRD2-CR2_like"/>
    <property type="match status" value="1"/>
</dbReference>
<sequence>MCFPDSVVGFTANADESSEIFMHYVFRYIRNAIQKSVTGSIQDNINIEYLTNLEFKIPKKWYQDKIASVLAALDEKIELNQRINAKLEALAKTIYDYWFVQFDFPDENGRPYKSSGGAMEWNEDLKRNVPKGWKARDISSVADVLGGGTPSKNNNDYWGVGFPFFTPSDAGSDVFRHETEHSITQLGLDRCSTRAFPRGTVFITARGSVGKIVIAGRPMAMNQSCYALRPADLECFPFVYEHAKTLVNYLKVKSTGSIFKSIISSDIHLTPLVEPPDSLVKDFSKKLRPAFERMAAGVAENQKLTQLRDWLLPMLMNGQVRVG</sequence>
<dbReference type="Pfam" id="PF01420">
    <property type="entry name" value="Methylase_S"/>
    <property type="match status" value="2"/>
</dbReference>
<accession>A0A084IPL3</accession>
<gene>
    <name evidence="5" type="ORF">C41B8_03491</name>
</gene>
<dbReference type="eggNOG" id="COG0732">
    <property type="taxonomic scope" value="Bacteria"/>
</dbReference>
<dbReference type="PATRIC" id="fig|1304275.5.peg.709"/>
<feature type="domain" description="Type I restriction modification DNA specificity" evidence="4">
    <location>
        <begin position="130"/>
        <end position="273"/>
    </location>
</feature>
<comment type="similarity">
    <text evidence="1">Belongs to the type-I restriction system S methylase family.</text>
</comment>
<dbReference type="InterPro" id="IPR000055">
    <property type="entry name" value="Restrct_endonuc_typeI_TRD"/>
</dbReference>
<feature type="domain" description="Type I restriction modification DNA specificity" evidence="4">
    <location>
        <begin position="18"/>
        <end position="89"/>
    </location>
</feature>
<dbReference type="SUPFAM" id="SSF116734">
    <property type="entry name" value="DNA methylase specificity domain"/>
    <property type="match status" value="2"/>
</dbReference>
<dbReference type="InterPro" id="IPR052021">
    <property type="entry name" value="Type-I_RS_S_subunit"/>
</dbReference>